<name>A0A0F2MI00_SPOSC</name>
<dbReference type="KEGG" id="ssck:SPSK_08142"/>
<comment type="caution">
    <text evidence="2">The sequence shown here is derived from an EMBL/GenBank/DDBJ whole genome shotgun (WGS) entry which is preliminary data.</text>
</comment>
<evidence type="ECO:0000313" key="2">
    <source>
        <dbReference type="EMBL" id="KJR87806.1"/>
    </source>
</evidence>
<sequence>MDMASQSVLDRWQDSTWIEQRQETGQPGPPAFCQRRSVHRPAARWCLRSLDTDTEEDMALGERSLLQPCLWTLCAGTLSPTGDISLPQLHVPTDETENGR</sequence>
<proteinExistence type="predicted"/>
<dbReference type="AlphaFoldDB" id="A0A0F2MI00"/>
<reference evidence="2 3" key="1">
    <citation type="journal article" date="2014" name="BMC Genomics">
        <title>Comparative genomics of the major fungal agents of human and animal Sporotrichosis: Sporothrix schenckii and Sporothrix brasiliensis.</title>
        <authorList>
            <person name="Teixeira M.M."/>
            <person name="de Almeida L.G."/>
            <person name="Kubitschek-Barreira P."/>
            <person name="Alves F.L."/>
            <person name="Kioshima E.S."/>
            <person name="Abadio A.K."/>
            <person name="Fernandes L."/>
            <person name="Derengowski L.S."/>
            <person name="Ferreira K.S."/>
            <person name="Souza R.C."/>
            <person name="Ruiz J.C."/>
            <person name="de Andrade N.C."/>
            <person name="Paes H.C."/>
            <person name="Nicola A.M."/>
            <person name="Albuquerque P."/>
            <person name="Gerber A.L."/>
            <person name="Martins V.P."/>
            <person name="Peconick L.D."/>
            <person name="Neto A.V."/>
            <person name="Chaucanez C.B."/>
            <person name="Silva P.A."/>
            <person name="Cunha O.L."/>
            <person name="de Oliveira F.F."/>
            <person name="dos Santos T.C."/>
            <person name="Barros A.L."/>
            <person name="Soares M.A."/>
            <person name="de Oliveira L.M."/>
            <person name="Marini M.M."/>
            <person name="Villalobos-Duno H."/>
            <person name="Cunha M.M."/>
            <person name="de Hoog S."/>
            <person name="da Silveira J.F."/>
            <person name="Henrissat B."/>
            <person name="Nino-Vega G.A."/>
            <person name="Cisalpino P.S."/>
            <person name="Mora-Montes H.M."/>
            <person name="Almeida S.R."/>
            <person name="Stajich J.E."/>
            <person name="Lopes-Bezerra L.M."/>
            <person name="Vasconcelos A.T."/>
            <person name="Felipe M.S."/>
        </authorList>
    </citation>
    <scope>NUCLEOTIDE SEQUENCE [LARGE SCALE GENOMIC DNA]</scope>
    <source>
        <strain evidence="2 3">1099-18</strain>
    </source>
</reference>
<protein>
    <submittedName>
        <fullName evidence="2">Uncharacterized protein</fullName>
    </submittedName>
</protein>
<dbReference type="VEuPathDB" id="FungiDB:SPSK_08142"/>
<evidence type="ECO:0000313" key="3">
    <source>
        <dbReference type="Proteomes" id="UP000033710"/>
    </source>
</evidence>
<reference evidence="2 3" key="2">
    <citation type="journal article" date="2015" name="Eukaryot. Cell">
        <title>Asexual propagation of a virulent clone complex in a human and feline outbreak of sporotrichosis.</title>
        <authorList>
            <person name="Teixeira Mde M."/>
            <person name="Rodrigues A.M."/>
            <person name="Tsui C.K."/>
            <person name="de Almeida L.G."/>
            <person name="Van Diepeningen A.D."/>
            <person name="van den Ende B.G."/>
            <person name="Fernandes G.F."/>
            <person name="Kano R."/>
            <person name="Hamelin R.C."/>
            <person name="Lopes-Bezerra L.M."/>
            <person name="Vasconcelos A.T."/>
            <person name="de Hoog S."/>
            <person name="de Camargo Z.P."/>
            <person name="Felipe M.S."/>
        </authorList>
    </citation>
    <scope>NUCLEOTIDE SEQUENCE [LARGE SCALE GENOMIC DNA]</scope>
    <source>
        <strain evidence="2 3">1099-18</strain>
    </source>
</reference>
<feature type="region of interest" description="Disordered" evidence="1">
    <location>
        <begin position="1"/>
        <end position="34"/>
    </location>
</feature>
<dbReference type="EMBL" id="AXCR01000004">
    <property type="protein sequence ID" value="KJR87806.1"/>
    <property type="molecule type" value="Genomic_DNA"/>
</dbReference>
<organism evidence="2 3">
    <name type="scientific">Sporothrix schenckii 1099-18</name>
    <dbReference type="NCBI Taxonomy" id="1397361"/>
    <lineage>
        <taxon>Eukaryota</taxon>
        <taxon>Fungi</taxon>
        <taxon>Dikarya</taxon>
        <taxon>Ascomycota</taxon>
        <taxon>Pezizomycotina</taxon>
        <taxon>Sordariomycetes</taxon>
        <taxon>Sordariomycetidae</taxon>
        <taxon>Ophiostomatales</taxon>
        <taxon>Ophiostomataceae</taxon>
        <taxon>Sporothrix</taxon>
    </lineage>
</organism>
<feature type="compositionally biased region" description="Polar residues" evidence="1">
    <location>
        <begin position="1"/>
        <end position="25"/>
    </location>
</feature>
<accession>A0A0F2MI00</accession>
<gene>
    <name evidence="2" type="ORF">SPSK_08142</name>
</gene>
<feature type="region of interest" description="Disordered" evidence="1">
    <location>
        <begin position="80"/>
        <end position="100"/>
    </location>
</feature>
<dbReference type="RefSeq" id="XP_016590482.1">
    <property type="nucleotide sequence ID" value="XM_016734783.1"/>
</dbReference>
<dbReference type="GeneID" id="27670060"/>
<dbReference type="Proteomes" id="UP000033710">
    <property type="component" value="Unassembled WGS sequence"/>
</dbReference>
<evidence type="ECO:0000256" key="1">
    <source>
        <dbReference type="SAM" id="MobiDB-lite"/>
    </source>
</evidence>